<proteinExistence type="predicted"/>
<sequence>MANSLWKVIYNDPTINSVPYFSHYWLPAHAMASDSQSASTPPLRPWESIMPWEIRIQIFTECIKKGSVSLLYVNKQHYTQFYPLLHEKFVLSFSIDPSATWPVVDVLGHGFHQVYAASPHPDYSSIVEKMPVDQFRKIEILIDAPDPDNPGQLVQAWKQTTGLMAALLPRWKTTEEPTTEADIEIPKGRKTFKLPPMIVQFLGEEGKRWTSIHPSSLGQRIWNHSVPSYEDWDPETQTAPIDLDGIHSDVEIIMTAFLRVRGAASLTFQFPGEDQDCPEEVADLMEEVDRLSRKRTPFGLYRDRDFYFDDLTIGAEEDKFHLWLDYLLDDMDGPCAANLRLARFVEWCSEYDYLMGQRWWANYDLPDSLMCRMSDHYSDRFVAWILLRRERYCDKGPRSKNGLWPRDVSSSLRARSLLSHNRDSITCSQWSFPVVGVPDRPCNACKRIDIQKDCEMEGRYEEEQELLLGYMEANPSWFWDDDDNLYI</sequence>
<keyword evidence="2" id="KW-1185">Reference proteome</keyword>
<dbReference type="HOGENOM" id="CLU_493494_0_0_1"/>
<reference evidence="1 2" key="1">
    <citation type="submission" date="2015-01" db="EMBL/GenBank/DDBJ databases">
        <title>The Genome Sequence of Cladophialophora immunda CBS83496.</title>
        <authorList>
            <consortium name="The Broad Institute Genomics Platform"/>
            <person name="Cuomo C."/>
            <person name="de Hoog S."/>
            <person name="Gorbushina A."/>
            <person name="Stielow B."/>
            <person name="Teixiera M."/>
            <person name="Abouelleil A."/>
            <person name="Chapman S.B."/>
            <person name="Priest M."/>
            <person name="Young S.K."/>
            <person name="Wortman J."/>
            <person name="Nusbaum C."/>
            <person name="Birren B."/>
        </authorList>
    </citation>
    <scope>NUCLEOTIDE SEQUENCE [LARGE SCALE GENOMIC DNA]</scope>
    <source>
        <strain evidence="1 2">CBS 83496</strain>
    </source>
</reference>
<organism evidence="1 2">
    <name type="scientific">Cladophialophora immunda</name>
    <dbReference type="NCBI Taxonomy" id="569365"/>
    <lineage>
        <taxon>Eukaryota</taxon>
        <taxon>Fungi</taxon>
        <taxon>Dikarya</taxon>
        <taxon>Ascomycota</taxon>
        <taxon>Pezizomycotina</taxon>
        <taxon>Eurotiomycetes</taxon>
        <taxon>Chaetothyriomycetidae</taxon>
        <taxon>Chaetothyriales</taxon>
        <taxon>Herpotrichiellaceae</taxon>
        <taxon>Cladophialophora</taxon>
    </lineage>
</organism>
<name>A0A0D2BAL3_9EURO</name>
<gene>
    <name evidence="1" type="ORF">PV07_01376</name>
</gene>
<dbReference type="VEuPathDB" id="FungiDB:PV07_01376"/>
<dbReference type="RefSeq" id="XP_016254818.1">
    <property type="nucleotide sequence ID" value="XM_016387890.1"/>
</dbReference>
<dbReference type="EMBL" id="KN847040">
    <property type="protein sequence ID" value="KIW34602.1"/>
    <property type="molecule type" value="Genomic_DNA"/>
</dbReference>
<dbReference type="GeneID" id="27340570"/>
<dbReference type="Proteomes" id="UP000054466">
    <property type="component" value="Unassembled WGS sequence"/>
</dbReference>
<evidence type="ECO:0000313" key="1">
    <source>
        <dbReference type="EMBL" id="KIW34602.1"/>
    </source>
</evidence>
<dbReference type="STRING" id="569365.A0A0D2BAL3"/>
<protein>
    <submittedName>
        <fullName evidence="1">Uncharacterized protein</fullName>
    </submittedName>
</protein>
<evidence type="ECO:0000313" key="2">
    <source>
        <dbReference type="Proteomes" id="UP000054466"/>
    </source>
</evidence>
<dbReference type="OrthoDB" id="3940621at2759"/>
<dbReference type="AlphaFoldDB" id="A0A0D2BAL3"/>
<accession>A0A0D2BAL3</accession>